<dbReference type="AlphaFoldDB" id="S7PRY9"/>
<dbReference type="EMBL" id="KB469314">
    <property type="protein sequence ID" value="EPQ50571.1"/>
    <property type="molecule type" value="Genomic_DNA"/>
</dbReference>
<evidence type="ECO:0000259" key="2">
    <source>
        <dbReference type="Pfam" id="PF20153"/>
    </source>
</evidence>
<dbReference type="OMA" id="ACINTYW"/>
<keyword evidence="1" id="KW-0812">Transmembrane</keyword>
<dbReference type="eggNOG" id="ENOG502SRJC">
    <property type="taxonomic scope" value="Eukaryota"/>
</dbReference>
<feature type="transmembrane region" description="Helical" evidence="1">
    <location>
        <begin position="20"/>
        <end position="40"/>
    </location>
</feature>
<keyword evidence="1" id="KW-0472">Membrane</keyword>
<dbReference type="Pfam" id="PF20153">
    <property type="entry name" value="DUF6535"/>
    <property type="match status" value="1"/>
</dbReference>
<dbReference type="InterPro" id="IPR045338">
    <property type="entry name" value="DUF6535"/>
</dbReference>
<feature type="domain" description="DUF6535" evidence="2">
    <location>
        <begin position="1"/>
        <end position="117"/>
    </location>
</feature>
<feature type="non-terminal residue" evidence="3">
    <location>
        <position position="117"/>
    </location>
</feature>
<dbReference type="OrthoDB" id="3221808at2759"/>
<feature type="non-terminal residue" evidence="3">
    <location>
        <position position="1"/>
    </location>
</feature>
<keyword evidence="1" id="KW-1133">Transmembrane helix</keyword>
<dbReference type="RefSeq" id="XP_007870812.1">
    <property type="nucleotide sequence ID" value="XM_007872621.1"/>
</dbReference>
<accession>S7PRY9</accession>
<dbReference type="STRING" id="670483.S7PRY9"/>
<name>S7PRY9_GLOTA</name>
<evidence type="ECO:0000313" key="3">
    <source>
        <dbReference type="EMBL" id="EPQ50571.1"/>
    </source>
</evidence>
<feature type="transmembrane region" description="Helical" evidence="1">
    <location>
        <begin position="95"/>
        <end position="114"/>
    </location>
</feature>
<dbReference type="GeneID" id="19300371"/>
<keyword evidence="4" id="KW-1185">Reference proteome</keyword>
<reference evidence="3 4" key="1">
    <citation type="journal article" date="2012" name="Science">
        <title>The Paleozoic origin of enzymatic lignin decomposition reconstructed from 31 fungal genomes.</title>
        <authorList>
            <person name="Floudas D."/>
            <person name="Binder M."/>
            <person name="Riley R."/>
            <person name="Barry K."/>
            <person name="Blanchette R.A."/>
            <person name="Henrissat B."/>
            <person name="Martinez A.T."/>
            <person name="Otillar R."/>
            <person name="Spatafora J.W."/>
            <person name="Yadav J.S."/>
            <person name="Aerts A."/>
            <person name="Benoit I."/>
            <person name="Boyd A."/>
            <person name="Carlson A."/>
            <person name="Copeland A."/>
            <person name="Coutinho P.M."/>
            <person name="de Vries R.P."/>
            <person name="Ferreira P."/>
            <person name="Findley K."/>
            <person name="Foster B."/>
            <person name="Gaskell J."/>
            <person name="Glotzer D."/>
            <person name="Gorecki P."/>
            <person name="Heitman J."/>
            <person name="Hesse C."/>
            <person name="Hori C."/>
            <person name="Igarashi K."/>
            <person name="Jurgens J.A."/>
            <person name="Kallen N."/>
            <person name="Kersten P."/>
            <person name="Kohler A."/>
            <person name="Kuees U."/>
            <person name="Kumar T.K.A."/>
            <person name="Kuo A."/>
            <person name="LaButti K."/>
            <person name="Larrondo L.F."/>
            <person name="Lindquist E."/>
            <person name="Ling A."/>
            <person name="Lombard V."/>
            <person name="Lucas S."/>
            <person name="Lundell T."/>
            <person name="Martin R."/>
            <person name="McLaughlin D.J."/>
            <person name="Morgenstern I."/>
            <person name="Morin E."/>
            <person name="Murat C."/>
            <person name="Nagy L.G."/>
            <person name="Nolan M."/>
            <person name="Ohm R.A."/>
            <person name="Patyshakuliyeva A."/>
            <person name="Rokas A."/>
            <person name="Ruiz-Duenas F.J."/>
            <person name="Sabat G."/>
            <person name="Salamov A."/>
            <person name="Samejima M."/>
            <person name="Schmutz J."/>
            <person name="Slot J.C."/>
            <person name="St John F."/>
            <person name="Stenlid J."/>
            <person name="Sun H."/>
            <person name="Sun S."/>
            <person name="Syed K."/>
            <person name="Tsang A."/>
            <person name="Wiebenga A."/>
            <person name="Young D."/>
            <person name="Pisabarro A."/>
            <person name="Eastwood D.C."/>
            <person name="Martin F."/>
            <person name="Cullen D."/>
            <person name="Grigoriev I.V."/>
            <person name="Hibbett D.S."/>
        </authorList>
    </citation>
    <scope>NUCLEOTIDE SEQUENCE [LARGE SCALE GENOMIC DNA]</scope>
    <source>
        <strain evidence="3 4">ATCC 11539</strain>
    </source>
</reference>
<dbReference type="Proteomes" id="UP000030669">
    <property type="component" value="Unassembled WGS sequence"/>
</dbReference>
<gene>
    <name evidence="3" type="ORF">GLOTRDRAFT_11759</name>
</gene>
<evidence type="ECO:0000313" key="4">
    <source>
        <dbReference type="Proteomes" id="UP000030669"/>
    </source>
</evidence>
<dbReference type="KEGG" id="gtr:GLOTRDRAFT_11759"/>
<dbReference type="HOGENOM" id="CLU_018688_2_1_1"/>
<protein>
    <recommendedName>
        <fullName evidence="2">DUF6535 domain-containing protein</fullName>
    </recommendedName>
</protein>
<organism evidence="3 4">
    <name type="scientific">Gloeophyllum trabeum (strain ATCC 11539 / FP-39264 / Madison 617)</name>
    <name type="common">Brown rot fungus</name>
    <dbReference type="NCBI Taxonomy" id="670483"/>
    <lineage>
        <taxon>Eukaryota</taxon>
        <taxon>Fungi</taxon>
        <taxon>Dikarya</taxon>
        <taxon>Basidiomycota</taxon>
        <taxon>Agaricomycotina</taxon>
        <taxon>Agaricomycetes</taxon>
        <taxon>Gloeophyllales</taxon>
        <taxon>Gloeophyllaceae</taxon>
        <taxon>Gloeophyllum</taxon>
    </lineage>
</organism>
<sequence length="117" mass="12651">QEAAVYDKENAMHINQNMDVILVFSALFSAISTAFIIQFYPTLQPDPQDAMVHLLQDIKLALANGTSNDAVANGGHCSSTQENFMPSVSALTVNALWFASLTCCLGSAMVAILVKQW</sequence>
<evidence type="ECO:0000256" key="1">
    <source>
        <dbReference type="SAM" id="Phobius"/>
    </source>
</evidence>
<proteinExistence type="predicted"/>